<dbReference type="InterPro" id="IPR037056">
    <property type="entry name" value="RNase_H1_N_sf"/>
</dbReference>
<dbReference type="InterPro" id="IPR011320">
    <property type="entry name" value="RNase_H1_N"/>
</dbReference>
<reference evidence="2 3" key="1">
    <citation type="journal article" date="2019" name="Nat. Ecol. Evol.">
        <title>Megaphylogeny resolves global patterns of mushroom evolution.</title>
        <authorList>
            <person name="Varga T."/>
            <person name="Krizsan K."/>
            <person name="Foldi C."/>
            <person name="Dima B."/>
            <person name="Sanchez-Garcia M."/>
            <person name="Sanchez-Ramirez S."/>
            <person name="Szollosi G.J."/>
            <person name="Szarkandi J.G."/>
            <person name="Papp V."/>
            <person name="Albert L."/>
            <person name="Andreopoulos W."/>
            <person name="Angelini C."/>
            <person name="Antonin V."/>
            <person name="Barry K.W."/>
            <person name="Bougher N.L."/>
            <person name="Buchanan P."/>
            <person name="Buyck B."/>
            <person name="Bense V."/>
            <person name="Catcheside P."/>
            <person name="Chovatia M."/>
            <person name="Cooper J."/>
            <person name="Damon W."/>
            <person name="Desjardin D."/>
            <person name="Finy P."/>
            <person name="Geml J."/>
            <person name="Haridas S."/>
            <person name="Hughes K."/>
            <person name="Justo A."/>
            <person name="Karasinski D."/>
            <person name="Kautmanova I."/>
            <person name="Kiss B."/>
            <person name="Kocsube S."/>
            <person name="Kotiranta H."/>
            <person name="LaButti K.M."/>
            <person name="Lechner B.E."/>
            <person name="Liimatainen K."/>
            <person name="Lipzen A."/>
            <person name="Lukacs Z."/>
            <person name="Mihaltcheva S."/>
            <person name="Morgado L.N."/>
            <person name="Niskanen T."/>
            <person name="Noordeloos M.E."/>
            <person name="Ohm R.A."/>
            <person name="Ortiz-Santana B."/>
            <person name="Ovrebo C."/>
            <person name="Racz N."/>
            <person name="Riley R."/>
            <person name="Savchenko A."/>
            <person name="Shiryaev A."/>
            <person name="Soop K."/>
            <person name="Spirin V."/>
            <person name="Szebenyi C."/>
            <person name="Tomsovsky M."/>
            <person name="Tulloss R.E."/>
            <person name="Uehling J."/>
            <person name="Grigoriev I.V."/>
            <person name="Vagvolgyi C."/>
            <person name="Papp T."/>
            <person name="Martin F.M."/>
            <person name="Miettinen O."/>
            <person name="Hibbett D.S."/>
            <person name="Nagy L.G."/>
        </authorList>
    </citation>
    <scope>NUCLEOTIDE SEQUENCE [LARGE SCALE GENOMIC DNA]</scope>
    <source>
        <strain evidence="2 3">CBS 166.37</strain>
    </source>
</reference>
<dbReference type="EMBL" id="ML213647">
    <property type="protein sequence ID" value="TFK33485.1"/>
    <property type="molecule type" value="Genomic_DNA"/>
</dbReference>
<gene>
    <name evidence="2" type="ORF">BDQ12DRAFT_727707</name>
</gene>
<protein>
    <recommendedName>
        <fullName evidence="1">Ribonuclease H1 N-terminal domain-containing protein</fullName>
    </recommendedName>
</protein>
<dbReference type="Proteomes" id="UP000308652">
    <property type="component" value="Unassembled WGS sequence"/>
</dbReference>
<feature type="domain" description="Ribonuclease H1 N-terminal" evidence="1">
    <location>
        <begin position="103"/>
        <end position="145"/>
    </location>
</feature>
<dbReference type="Pfam" id="PF01693">
    <property type="entry name" value="Cauli_VI"/>
    <property type="match status" value="1"/>
</dbReference>
<dbReference type="SUPFAM" id="SSF55658">
    <property type="entry name" value="L9 N-domain-like"/>
    <property type="match status" value="1"/>
</dbReference>
<evidence type="ECO:0000259" key="1">
    <source>
        <dbReference type="Pfam" id="PF01693"/>
    </source>
</evidence>
<proteinExistence type="predicted"/>
<keyword evidence="3" id="KW-1185">Reference proteome</keyword>
<organism evidence="2 3">
    <name type="scientific">Crucibulum laeve</name>
    <dbReference type="NCBI Taxonomy" id="68775"/>
    <lineage>
        <taxon>Eukaryota</taxon>
        <taxon>Fungi</taxon>
        <taxon>Dikarya</taxon>
        <taxon>Basidiomycota</taxon>
        <taxon>Agaricomycotina</taxon>
        <taxon>Agaricomycetes</taxon>
        <taxon>Agaricomycetidae</taxon>
        <taxon>Agaricales</taxon>
        <taxon>Agaricineae</taxon>
        <taxon>Nidulariaceae</taxon>
        <taxon>Crucibulum</taxon>
    </lineage>
</organism>
<dbReference type="InterPro" id="IPR009027">
    <property type="entry name" value="Ribosomal_bL9/RNase_H1_N"/>
</dbReference>
<evidence type="ECO:0000313" key="3">
    <source>
        <dbReference type="Proteomes" id="UP000308652"/>
    </source>
</evidence>
<dbReference type="OrthoDB" id="3270804at2759"/>
<name>A0A5C3LL96_9AGAR</name>
<accession>A0A5C3LL96</accession>
<dbReference type="Gene3D" id="3.40.970.10">
    <property type="entry name" value="Ribonuclease H1, N-terminal domain"/>
    <property type="match status" value="1"/>
</dbReference>
<dbReference type="AlphaFoldDB" id="A0A5C3LL96"/>
<sequence length="171" mass="17832">MACFNISAVTTSDLHPVLASTTDALNAAHAALEQANSTLQKIERIIAPASLQAIAMEACSPSSSSSHVTGLSHTNSMVTDKVTPITAVNGNKGDEEIASSDVRYYAVLVGRKPGVFTGSNGVAANVLGIAGNVVEKYKTEEEAEAHYLSALNKGQVIKVTVSEMRETVSRG</sequence>
<evidence type="ECO:0000313" key="2">
    <source>
        <dbReference type="EMBL" id="TFK33485.1"/>
    </source>
</evidence>